<comment type="subcellular location">
    <subcellularLocation>
        <location evidence="1">Membrane</location>
        <topology evidence="1">Single-pass membrane protein</topology>
    </subcellularLocation>
</comment>
<evidence type="ECO:0000256" key="7">
    <source>
        <dbReference type="PIRSR" id="PIRSR602401-1"/>
    </source>
</evidence>
<accession>A0ABC8XC24</accession>
<comment type="similarity">
    <text evidence="2 8">Belongs to the cytochrome P450 family.</text>
</comment>
<evidence type="ECO:0000313" key="9">
    <source>
        <dbReference type="EMBL" id="CAL4924288.1"/>
    </source>
</evidence>
<evidence type="ECO:0000256" key="6">
    <source>
        <dbReference type="ARBA" id="ARBA00023136"/>
    </source>
</evidence>
<dbReference type="InterPro" id="IPR001128">
    <property type="entry name" value="Cyt_P450"/>
</dbReference>
<keyword evidence="7 8" id="KW-0479">Metal-binding</keyword>
<protein>
    <recommendedName>
        <fullName evidence="11">Cytochrome P450</fullName>
    </recommendedName>
</protein>
<keyword evidence="7 8" id="KW-0408">Iron</keyword>
<proteinExistence type="inferred from homology"/>
<dbReference type="GO" id="GO:0004497">
    <property type="term" value="F:monooxygenase activity"/>
    <property type="evidence" value="ECO:0007669"/>
    <property type="project" value="UniProtKB-KW"/>
</dbReference>
<gene>
    <name evidence="9" type="ORF">URODEC1_LOCUS22773</name>
</gene>
<evidence type="ECO:0000256" key="4">
    <source>
        <dbReference type="ARBA" id="ARBA00022989"/>
    </source>
</evidence>
<evidence type="ECO:0000256" key="3">
    <source>
        <dbReference type="ARBA" id="ARBA00022692"/>
    </source>
</evidence>
<organism evidence="9 10">
    <name type="scientific">Urochloa decumbens</name>
    <dbReference type="NCBI Taxonomy" id="240449"/>
    <lineage>
        <taxon>Eukaryota</taxon>
        <taxon>Viridiplantae</taxon>
        <taxon>Streptophyta</taxon>
        <taxon>Embryophyta</taxon>
        <taxon>Tracheophyta</taxon>
        <taxon>Spermatophyta</taxon>
        <taxon>Magnoliopsida</taxon>
        <taxon>Liliopsida</taxon>
        <taxon>Poales</taxon>
        <taxon>Poaceae</taxon>
        <taxon>PACMAD clade</taxon>
        <taxon>Panicoideae</taxon>
        <taxon>Panicodae</taxon>
        <taxon>Paniceae</taxon>
        <taxon>Melinidinae</taxon>
        <taxon>Urochloa</taxon>
    </lineage>
</organism>
<name>A0ABC8XC24_9POAL</name>
<comment type="cofactor">
    <cofactor evidence="7">
        <name>heme</name>
        <dbReference type="ChEBI" id="CHEBI:30413"/>
    </cofactor>
</comment>
<evidence type="ECO:0008006" key="11">
    <source>
        <dbReference type="Google" id="ProtNLM"/>
    </source>
</evidence>
<keyword evidence="4" id="KW-1133">Transmembrane helix</keyword>
<evidence type="ECO:0000256" key="2">
    <source>
        <dbReference type="ARBA" id="ARBA00010617"/>
    </source>
</evidence>
<dbReference type="InterPro" id="IPR050193">
    <property type="entry name" value="Cytochrome_P450_71"/>
</dbReference>
<dbReference type="GO" id="GO:0046872">
    <property type="term" value="F:metal ion binding"/>
    <property type="evidence" value="ECO:0007669"/>
    <property type="project" value="UniProtKB-KW"/>
</dbReference>
<keyword evidence="10" id="KW-1185">Reference proteome</keyword>
<sequence>MRDLARRHGPVMLLRMGELPTVVVSSREAAREVMKVHDAAFSSRPLSPTVGAISNGGRDIIFAPYGEHWRQLRKVAITELLSARRVLSFRRVREEEVAAAAAASTSSAAVEMRARLSALVSDASARVLLGDRCKDRDMRLSTSVRCWPGGDPEEFRPERFEETGGAGEVDFKGTDFELLPFGAGRRMCPGMMFVVANVELVLASLLFHFDWEVPGVAKLDMTETLGVTVRRKAGLLLRPIVRVPVPGV</sequence>
<dbReference type="GO" id="GO:0016020">
    <property type="term" value="C:membrane"/>
    <property type="evidence" value="ECO:0007669"/>
    <property type="project" value="UniProtKB-SubCell"/>
</dbReference>
<dbReference type="InterPro" id="IPR017972">
    <property type="entry name" value="Cyt_P450_CS"/>
</dbReference>
<keyword evidence="6" id="KW-0472">Membrane</keyword>
<keyword evidence="5 8" id="KW-0560">Oxidoreductase</keyword>
<dbReference type="Pfam" id="PF00067">
    <property type="entry name" value="p450"/>
    <property type="match status" value="2"/>
</dbReference>
<keyword evidence="7 8" id="KW-0349">Heme</keyword>
<dbReference type="InterPro" id="IPR002401">
    <property type="entry name" value="Cyt_P450_E_grp-I"/>
</dbReference>
<dbReference type="InterPro" id="IPR036396">
    <property type="entry name" value="Cyt_P450_sf"/>
</dbReference>
<feature type="binding site" description="axial binding residue" evidence="7">
    <location>
        <position position="188"/>
    </location>
    <ligand>
        <name>heme</name>
        <dbReference type="ChEBI" id="CHEBI:30413"/>
    </ligand>
    <ligandPart>
        <name>Fe</name>
        <dbReference type="ChEBI" id="CHEBI:18248"/>
    </ligandPart>
</feature>
<evidence type="ECO:0000256" key="8">
    <source>
        <dbReference type="RuleBase" id="RU000461"/>
    </source>
</evidence>
<evidence type="ECO:0000313" key="10">
    <source>
        <dbReference type="Proteomes" id="UP001497457"/>
    </source>
</evidence>
<dbReference type="AlphaFoldDB" id="A0ABC8XC24"/>
<reference evidence="9" key="1">
    <citation type="submission" date="2024-10" db="EMBL/GenBank/DDBJ databases">
        <authorList>
            <person name="Ryan C."/>
        </authorList>
    </citation>
    <scope>NUCLEOTIDE SEQUENCE [LARGE SCALE GENOMIC DNA]</scope>
</reference>
<keyword evidence="8" id="KW-0503">Monooxygenase</keyword>
<dbReference type="PROSITE" id="PS00086">
    <property type="entry name" value="CYTOCHROME_P450"/>
    <property type="match status" value="1"/>
</dbReference>
<dbReference type="Gene3D" id="1.10.630.10">
    <property type="entry name" value="Cytochrome P450"/>
    <property type="match status" value="2"/>
</dbReference>
<dbReference type="PANTHER" id="PTHR47956">
    <property type="entry name" value="CYTOCHROME P450 71B11-RELATED"/>
    <property type="match status" value="1"/>
</dbReference>
<dbReference type="PANTHER" id="PTHR47956:SF30">
    <property type="entry name" value="OS06G0641500 PROTEIN"/>
    <property type="match status" value="1"/>
</dbReference>
<evidence type="ECO:0000256" key="5">
    <source>
        <dbReference type="ARBA" id="ARBA00023002"/>
    </source>
</evidence>
<dbReference type="Proteomes" id="UP001497457">
    <property type="component" value="Chromosome 14rd"/>
</dbReference>
<dbReference type="SUPFAM" id="SSF48264">
    <property type="entry name" value="Cytochrome P450"/>
    <property type="match status" value="2"/>
</dbReference>
<keyword evidence="3" id="KW-0812">Transmembrane</keyword>
<dbReference type="EMBL" id="OZ075124">
    <property type="protein sequence ID" value="CAL4924288.1"/>
    <property type="molecule type" value="Genomic_DNA"/>
</dbReference>
<evidence type="ECO:0000256" key="1">
    <source>
        <dbReference type="ARBA" id="ARBA00004167"/>
    </source>
</evidence>
<dbReference type="PRINTS" id="PR00463">
    <property type="entry name" value="EP450I"/>
</dbReference>